<name>L8HHK7_ACACF</name>
<dbReference type="PANTHER" id="PTHR24180:SF58">
    <property type="entry name" value="ANKYRIN REPEAT DOMAIN-CONTAINING PROTEIN 49"/>
    <property type="match status" value="1"/>
</dbReference>
<dbReference type="SMART" id="SM00256">
    <property type="entry name" value="FBOX"/>
    <property type="match status" value="1"/>
</dbReference>
<dbReference type="Pfam" id="PF13637">
    <property type="entry name" value="Ank_4"/>
    <property type="match status" value="1"/>
</dbReference>
<dbReference type="PROSITE" id="PS50297">
    <property type="entry name" value="ANK_REP_REGION"/>
    <property type="match status" value="3"/>
</dbReference>
<evidence type="ECO:0000256" key="3">
    <source>
        <dbReference type="PROSITE-ProRule" id="PRU00023"/>
    </source>
</evidence>
<evidence type="ECO:0000256" key="2">
    <source>
        <dbReference type="ARBA" id="ARBA00023043"/>
    </source>
</evidence>
<feature type="region of interest" description="Disordered" evidence="4">
    <location>
        <begin position="36"/>
        <end position="56"/>
    </location>
</feature>
<proteinExistence type="predicted"/>
<dbReference type="STRING" id="1257118.L8HHK7"/>
<feature type="compositionally biased region" description="Basic residues" evidence="4">
    <location>
        <begin position="120"/>
        <end position="135"/>
    </location>
</feature>
<dbReference type="VEuPathDB" id="AmoebaDB:ACA1_376560"/>
<reference evidence="6 7" key="1">
    <citation type="journal article" date="2013" name="Genome Biol.">
        <title>Genome of Acanthamoeba castellanii highlights extensive lateral gene transfer and early evolution of tyrosine kinase signaling.</title>
        <authorList>
            <person name="Clarke M."/>
            <person name="Lohan A.J."/>
            <person name="Liu B."/>
            <person name="Lagkouvardos I."/>
            <person name="Roy S."/>
            <person name="Zafar N."/>
            <person name="Bertelli C."/>
            <person name="Schilde C."/>
            <person name="Kianianmomeni A."/>
            <person name="Burglin T.R."/>
            <person name="Frech C."/>
            <person name="Turcotte B."/>
            <person name="Kopec K.O."/>
            <person name="Synnott J.M."/>
            <person name="Choo C."/>
            <person name="Paponov I."/>
            <person name="Finkler A."/>
            <person name="Soon Heng Tan C."/>
            <person name="Hutchins A.P."/>
            <person name="Weinmeier T."/>
            <person name="Rattei T."/>
            <person name="Chu J.S."/>
            <person name="Gimenez G."/>
            <person name="Irimia M."/>
            <person name="Rigden D.J."/>
            <person name="Fitzpatrick D.A."/>
            <person name="Lorenzo-Morales J."/>
            <person name="Bateman A."/>
            <person name="Chiu C.H."/>
            <person name="Tang P."/>
            <person name="Hegemann P."/>
            <person name="Fromm H."/>
            <person name="Raoult D."/>
            <person name="Greub G."/>
            <person name="Miranda-Saavedra D."/>
            <person name="Chen N."/>
            <person name="Nash P."/>
            <person name="Ginger M.L."/>
            <person name="Horn M."/>
            <person name="Schaap P."/>
            <person name="Caler L."/>
            <person name="Loftus B."/>
        </authorList>
    </citation>
    <scope>NUCLEOTIDE SEQUENCE [LARGE SCALE GENOMIC DNA]</scope>
    <source>
        <strain evidence="6 7">Neff</strain>
    </source>
</reference>
<keyword evidence="2 3" id="KW-0040">ANK repeat</keyword>
<evidence type="ECO:0000313" key="7">
    <source>
        <dbReference type="Proteomes" id="UP000011083"/>
    </source>
</evidence>
<accession>L8HHK7</accession>
<organism evidence="6 7">
    <name type="scientific">Acanthamoeba castellanii (strain ATCC 30010 / Neff)</name>
    <dbReference type="NCBI Taxonomy" id="1257118"/>
    <lineage>
        <taxon>Eukaryota</taxon>
        <taxon>Amoebozoa</taxon>
        <taxon>Discosea</taxon>
        <taxon>Longamoebia</taxon>
        <taxon>Centramoebida</taxon>
        <taxon>Acanthamoebidae</taxon>
        <taxon>Acanthamoeba</taxon>
    </lineage>
</organism>
<feature type="compositionally biased region" description="Low complexity" evidence="4">
    <location>
        <begin position="40"/>
        <end position="49"/>
    </location>
</feature>
<feature type="repeat" description="ANK" evidence="3">
    <location>
        <begin position="342"/>
        <end position="374"/>
    </location>
</feature>
<dbReference type="Gene3D" id="1.25.40.20">
    <property type="entry name" value="Ankyrin repeat-containing domain"/>
    <property type="match status" value="1"/>
</dbReference>
<protein>
    <submittedName>
        <fullName evidence="6">Ankyrin repeatcontaining protein</fullName>
    </submittedName>
</protein>
<gene>
    <name evidence="6" type="ORF">ACA1_376560</name>
</gene>
<dbReference type="InterPro" id="IPR036770">
    <property type="entry name" value="Ankyrin_rpt-contain_sf"/>
</dbReference>
<feature type="region of interest" description="Disordered" evidence="4">
    <location>
        <begin position="72"/>
        <end position="173"/>
    </location>
</feature>
<dbReference type="InterPro" id="IPR036047">
    <property type="entry name" value="F-box-like_dom_sf"/>
</dbReference>
<feature type="repeat" description="ANK" evidence="3">
    <location>
        <begin position="375"/>
        <end position="407"/>
    </location>
</feature>
<evidence type="ECO:0000259" key="5">
    <source>
        <dbReference type="PROSITE" id="PS50181"/>
    </source>
</evidence>
<feature type="repeat" description="ANK" evidence="3">
    <location>
        <begin position="309"/>
        <end position="341"/>
    </location>
</feature>
<evidence type="ECO:0000256" key="4">
    <source>
        <dbReference type="SAM" id="MobiDB-lite"/>
    </source>
</evidence>
<dbReference type="Gene3D" id="1.20.1280.50">
    <property type="match status" value="1"/>
</dbReference>
<dbReference type="PANTHER" id="PTHR24180">
    <property type="entry name" value="CYCLIN-DEPENDENT KINASE INHIBITOR 2C-RELATED"/>
    <property type="match status" value="1"/>
</dbReference>
<dbReference type="SMART" id="SM00248">
    <property type="entry name" value="ANK"/>
    <property type="match status" value="5"/>
</dbReference>
<dbReference type="KEGG" id="acan:ACA1_376560"/>
<dbReference type="PRINTS" id="PR01415">
    <property type="entry name" value="ANKYRIN"/>
</dbReference>
<dbReference type="GeneID" id="14925192"/>
<dbReference type="AlphaFoldDB" id="L8HHK7"/>
<dbReference type="InterPro" id="IPR002110">
    <property type="entry name" value="Ankyrin_rpt"/>
</dbReference>
<dbReference type="RefSeq" id="XP_004353711.1">
    <property type="nucleotide sequence ID" value="XM_004353659.1"/>
</dbReference>
<dbReference type="InterPro" id="IPR051637">
    <property type="entry name" value="Ank_repeat_dom-contain_49"/>
</dbReference>
<dbReference type="EMBL" id="KB007836">
    <property type="protein sequence ID" value="ELR24183.1"/>
    <property type="molecule type" value="Genomic_DNA"/>
</dbReference>
<feature type="compositionally biased region" description="Pro residues" evidence="4">
    <location>
        <begin position="149"/>
        <end position="158"/>
    </location>
</feature>
<dbReference type="Pfam" id="PF12937">
    <property type="entry name" value="F-box-like"/>
    <property type="match status" value="1"/>
</dbReference>
<keyword evidence="1" id="KW-0677">Repeat</keyword>
<feature type="compositionally biased region" description="Low complexity" evidence="4">
    <location>
        <begin position="159"/>
        <end position="173"/>
    </location>
</feature>
<evidence type="ECO:0000313" key="6">
    <source>
        <dbReference type="EMBL" id="ELR24183.1"/>
    </source>
</evidence>
<keyword evidence="7" id="KW-1185">Reference proteome</keyword>
<dbReference type="PROSITE" id="PS50181">
    <property type="entry name" value="FBOX"/>
    <property type="match status" value="1"/>
</dbReference>
<dbReference type="OrthoDB" id="17154at2759"/>
<dbReference type="PROSITE" id="PS50088">
    <property type="entry name" value="ANK_REPEAT"/>
    <property type="match status" value="3"/>
</dbReference>
<feature type="domain" description="F-box" evidence="5">
    <location>
        <begin position="194"/>
        <end position="241"/>
    </location>
</feature>
<dbReference type="SUPFAM" id="SSF48403">
    <property type="entry name" value="Ankyrin repeat"/>
    <property type="match status" value="1"/>
</dbReference>
<dbReference type="Pfam" id="PF12796">
    <property type="entry name" value="Ank_2"/>
    <property type="match status" value="1"/>
</dbReference>
<evidence type="ECO:0000256" key="1">
    <source>
        <dbReference type="ARBA" id="ARBA00022737"/>
    </source>
</evidence>
<dbReference type="InterPro" id="IPR001810">
    <property type="entry name" value="F-box_dom"/>
</dbReference>
<sequence length="456" mass="48748">MNAHLQATSYVVATALGDDFHVGAPASELLVDVGGWKNPSSSSSSSSSSPATVHPEGGEVRCKLFRCCAVKSVPTPMPPPPASGSGGERSGRRVSATVVNNPVFNNPKLRKIIGPSSPARSRRSRSRSRGRRKNTPNRGDTIHPSSSHSPPPSPPPSSSSPSSSLSSSPSSSSASLALTRVSGELASIAADATPLSFNMLPEEVQLHVFSFLSPVDVLSIVPATCRHWRDLTQDETLWKVLQEEHFGGPRRSDRSWHQECILGLTRIKRQTQRYQTEMLLWGAKHGHTQFVRRMLREFNIDVNVRSHKSEASPLHLAAAQGHYDTIELLLSCGADVNARTSYGRTPLERAARYGHAAVVQLLLFRGASVNSTTEGGETPLLMAAGNNHKKVVKILLHHDADVTAASAGFTALRIATLQGYTEIVQLLHRHAQQTAGGGGTSSSALSLAASSSLMPA</sequence>
<dbReference type="Proteomes" id="UP000011083">
    <property type="component" value="Unassembled WGS sequence"/>
</dbReference>
<dbReference type="SUPFAM" id="SSF81383">
    <property type="entry name" value="F-box domain"/>
    <property type="match status" value="1"/>
</dbReference>